<organism evidence="8">
    <name type="scientific">Ateles fusciceps</name>
    <name type="common">Brown-headed spider monkey</name>
    <name type="synonym">Ateles geoffroyi fusciceps</name>
    <dbReference type="NCBI Taxonomy" id="9508"/>
    <lineage>
        <taxon>Eukaryota</taxon>
        <taxon>Metazoa</taxon>
        <taxon>Chordata</taxon>
        <taxon>Craniata</taxon>
        <taxon>Vertebrata</taxon>
        <taxon>Euteleostomi</taxon>
        <taxon>Mammalia</taxon>
        <taxon>Eutheria</taxon>
        <taxon>Euarchontoglires</taxon>
        <taxon>Primates</taxon>
        <taxon>Haplorrhini</taxon>
        <taxon>Platyrrhini</taxon>
        <taxon>Atelidae</taxon>
        <taxon>Atelinae</taxon>
        <taxon>Ateles</taxon>
    </lineage>
</organism>
<proteinExistence type="evidence at transcript level"/>
<evidence type="ECO:0000256" key="7">
    <source>
        <dbReference type="RuleBase" id="RU003618"/>
    </source>
</evidence>
<dbReference type="GO" id="GO:0005179">
    <property type="term" value="F:hormone activity"/>
    <property type="evidence" value="ECO:0007669"/>
    <property type="project" value="UniProtKB-KW"/>
</dbReference>
<reference evidence="8" key="1">
    <citation type="journal article" date="2009" name="Proc. Natl. Acad. Sci. U.S.A.">
        <title>Ancient origin of placental expression in the growth hormone genes of anthropoid primates.</title>
        <authorList>
            <person name="Papper Z."/>
            <person name="Jameson N.M."/>
            <person name="Romero R."/>
            <person name="Weckle A.L."/>
            <person name="Mittal P."/>
            <person name="Benirschke K."/>
            <person name="Santolaya-Forgas J."/>
            <person name="Uddin M."/>
            <person name="Haig D."/>
            <person name="Goodman M."/>
            <person name="Wildman D.E."/>
        </authorList>
    </citation>
    <scope>NUCLEOTIDE SEQUENCE</scope>
    <source>
        <tissue evidence="8">Placenta</tissue>
    </source>
</reference>
<dbReference type="CDD" id="cd10285">
    <property type="entry name" value="somatotropin_like"/>
    <property type="match status" value="1"/>
</dbReference>
<dbReference type="AlphaFoldDB" id="D1MPN5"/>
<dbReference type="GO" id="GO:0005615">
    <property type="term" value="C:extracellular space"/>
    <property type="evidence" value="ECO:0007669"/>
    <property type="project" value="InterPro"/>
</dbReference>
<dbReference type="PANTHER" id="PTHR11417:SF2">
    <property type="entry name" value="SOMATOTROPIN"/>
    <property type="match status" value="1"/>
</dbReference>
<accession>D1MPN5</accession>
<evidence type="ECO:0000313" key="8">
    <source>
        <dbReference type="EMBL" id="ACN29930.1"/>
    </source>
</evidence>
<dbReference type="InterPro" id="IPR018116">
    <property type="entry name" value="Somatotropin_CS"/>
</dbReference>
<keyword evidence="6" id="KW-0862">Zinc</keyword>
<evidence type="ECO:0000256" key="5">
    <source>
        <dbReference type="ARBA" id="ARBA00049615"/>
    </source>
</evidence>
<dbReference type="GO" id="GO:0045927">
    <property type="term" value="P:positive regulation of growth"/>
    <property type="evidence" value="ECO:0007669"/>
    <property type="project" value="TreeGrafter"/>
</dbReference>
<dbReference type="SUPFAM" id="SSF47266">
    <property type="entry name" value="4-helical cytokines"/>
    <property type="match status" value="1"/>
</dbReference>
<dbReference type="GO" id="GO:0060396">
    <property type="term" value="P:growth hormone receptor signaling pathway"/>
    <property type="evidence" value="ECO:0007669"/>
    <property type="project" value="TreeGrafter"/>
</dbReference>
<dbReference type="EMBL" id="EU935080">
    <property type="protein sequence ID" value="ACN29930.1"/>
    <property type="molecule type" value="mRNA"/>
</dbReference>
<dbReference type="GO" id="GO:0046427">
    <property type="term" value="P:positive regulation of receptor signaling pathway via JAK-STAT"/>
    <property type="evidence" value="ECO:0007669"/>
    <property type="project" value="TreeGrafter"/>
</dbReference>
<dbReference type="GO" id="GO:0046872">
    <property type="term" value="F:metal ion binding"/>
    <property type="evidence" value="ECO:0007669"/>
    <property type="project" value="UniProtKB-KW"/>
</dbReference>
<dbReference type="Pfam" id="PF00103">
    <property type="entry name" value="Hormone_1"/>
    <property type="match status" value="1"/>
</dbReference>
<dbReference type="PROSITE" id="PS00266">
    <property type="entry name" value="SOMATOTROPIN_1"/>
    <property type="match status" value="1"/>
</dbReference>
<dbReference type="InterPro" id="IPR001400">
    <property type="entry name" value="Somatotropin/Prolactin"/>
</dbReference>
<evidence type="ECO:0000256" key="4">
    <source>
        <dbReference type="ARBA" id="ARBA00022702"/>
    </source>
</evidence>
<feature type="binding site" evidence="6">
    <location>
        <position position="58"/>
    </location>
    <ligand>
        <name>Zn(2+)</name>
        <dbReference type="ChEBI" id="CHEBI:29105"/>
    </ligand>
</feature>
<dbReference type="InterPro" id="IPR009079">
    <property type="entry name" value="4_helix_cytokine-like_core"/>
</dbReference>
<keyword evidence="6" id="KW-0479">Metal-binding</keyword>
<protein>
    <submittedName>
        <fullName evidence="8">Growth hormone D transcript variant 1</fullName>
    </submittedName>
</protein>
<evidence type="ECO:0000256" key="1">
    <source>
        <dbReference type="ARBA" id="ARBA00004613"/>
    </source>
</evidence>
<dbReference type="GO" id="GO:0008083">
    <property type="term" value="F:growth factor activity"/>
    <property type="evidence" value="ECO:0007669"/>
    <property type="project" value="TreeGrafter"/>
</dbReference>
<feature type="binding site" evidence="6">
    <location>
        <position position="214"/>
    </location>
    <ligand>
        <name>Zn(2+)</name>
        <dbReference type="ChEBI" id="CHEBI:29105"/>
    </ligand>
</feature>
<evidence type="ECO:0000256" key="3">
    <source>
        <dbReference type="ARBA" id="ARBA00022525"/>
    </source>
</evidence>
<dbReference type="PANTHER" id="PTHR11417">
    <property type="entry name" value="SOMATOTROPIN,PROLACTIN"/>
    <property type="match status" value="1"/>
</dbReference>
<comment type="function">
    <text evidence="5">Plays an important role in growth control. Its major role in stimulating body growth is to stimulate the liver and other tissues to secrete IGF1. It stimulates both the differentiation and proliferation of myoblasts. It also stimulates amino acid uptake and protein synthesis in muscle and other tissues.</text>
</comment>
<dbReference type="InterPro" id="IPR034975">
    <property type="entry name" value="Somatotropin"/>
</dbReference>
<sequence>MGRSACGPCLFPGFLLFGSQMSLLLAFTLLCLPWLQETGALPGVPLPKLLEDTVFRAHQLHQVAFDTYQELEEDCIPNEQKYFFLQNSKPSLCFSGSMPIPSNKEETLAKSNPELLHISLLLSQSWLEPVQLLSSVFANSELHSVLNTNVYELLKDLEERIQTLIGRLEEVSPQTGEIIKQNCSMFDTNSHNDDTLLKSYRLLYYFRNDMHKVETFLNIVKCRSVEGSCGL</sequence>
<keyword evidence="4 7" id="KW-0372">Hormone</keyword>
<keyword evidence="3" id="KW-0964">Secreted</keyword>
<dbReference type="PRINTS" id="PR00836">
    <property type="entry name" value="SOMATOTROPIN"/>
</dbReference>
<evidence type="ECO:0000256" key="6">
    <source>
        <dbReference type="PIRSR" id="PIRSR601400-1"/>
    </source>
</evidence>
<evidence type="ECO:0000256" key="2">
    <source>
        <dbReference type="ARBA" id="ARBA00008474"/>
    </source>
</evidence>
<dbReference type="Gene3D" id="1.20.1250.10">
    <property type="match status" value="1"/>
</dbReference>
<dbReference type="GO" id="GO:0005131">
    <property type="term" value="F:growth hormone receptor binding"/>
    <property type="evidence" value="ECO:0007669"/>
    <property type="project" value="InterPro"/>
</dbReference>
<comment type="similarity">
    <text evidence="2 7">Belongs to the somatotropin/prolactin family.</text>
</comment>
<dbReference type="GO" id="GO:0031667">
    <property type="term" value="P:response to nutrient levels"/>
    <property type="evidence" value="ECO:0007669"/>
    <property type="project" value="TreeGrafter"/>
</dbReference>
<comment type="subcellular location">
    <subcellularLocation>
        <location evidence="1 7">Secreted</location>
    </subcellularLocation>
</comment>
<name>D1MPN5_ATEFU</name>
<dbReference type="GO" id="GO:0048513">
    <property type="term" value="P:animal organ development"/>
    <property type="evidence" value="ECO:0007669"/>
    <property type="project" value="TreeGrafter"/>
</dbReference>